<evidence type="ECO:0000256" key="1">
    <source>
        <dbReference type="ARBA" id="ARBA00000312"/>
    </source>
</evidence>
<evidence type="ECO:0000256" key="12">
    <source>
        <dbReference type="ARBA" id="ARBA00022840"/>
    </source>
</evidence>
<evidence type="ECO:0000256" key="7">
    <source>
        <dbReference type="ARBA" id="ARBA00007490"/>
    </source>
</evidence>
<feature type="binding site" evidence="16">
    <location>
        <begin position="56"/>
        <end position="59"/>
    </location>
    <ligand>
        <name>GTP</name>
        <dbReference type="ChEBI" id="CHEBI:37565"/>
    </ligand>
</feature>
<keyword evidence="13 14" id="KW-0342">GTP-binding</keyword>
<feature type="binding site" evidence="16">
    <location>
        <position position="89"/>
    </location>
    <ligand>
        <name>GTP</name>
        <dbReference type="ChEBI" id="CHEBI:37565"/>
    </ligand>
</feature>
<evidence type="ECO:0000256" key="16">
    <source>
        <dbReference type="PIRSR" id="PIRSR006135-2"/>
    </source>
</evidence>
<comment type="similarity">
    <text evidence="7 14">Belongs to the CobU/CobP family.</text>
</comment>
<accession>A0A7W6LER8</accession>
<dbReference type="NCBIfam" id="NF004469">
    <property type="entry name" value="PRK05800.1"/>
    <property type="match status" value="1"/>
</dbReference>
<dbReference type="PANTHER" id="PTHR34848">
    <property type="match status" value="1"/>
</dbReference>
<dbReference type="UniPathway" id="UPA00148">
    <property type="reaction ID" value="UER00236"/>
</dbReference>
<name>A0A7W6LER8_9HYPH</name>
<keyword evidence="17" id="KW-0548">Nucleotidyltransferase</keyword>
<evidence type="ECO:0000256" key="4">
    <source>
        <dbReference type="ARBA" id="ARBA00003889"/>
    </source>
</evidence>
<evidence type="ECO:0000256" key="6">
    <source>
        <dbReference type="ARBA" id="ARBA00005159"/>
    </source>
</evidence>
<protein>
    <recommendedName>
        <fullName evidence="14">Bifunctional adenosylcobalamin biosynthesis protein</fullName>
        <ecNumber evidence="14">2.7.1.156</ecNumber>
        <ecNumber evidence="14">2.7.7.62</ecNumber>
    </recommendedName>
</protein>
<evidence type="ECO:0000256" key="15">
    <source>
        <dbReference type="PIRSR" id="PIRSR006135-1"/>
    </source>
</evidence>
<dbReference type="Proteomes" id="UP000519897">
    <property type="component" value="Unassembled WGS sequence"/>
</dbReference>
<feature type="binding site" evidence="16">
    <location>
        <position position="67"/>
    </location>
    <ligand>
        <name>GTP</name>
        <dbReference type="ChEBI" id="CHEBI:37565"/>
    </ligand>
</feature>
<dbReference type="PANTHER" id="PTHR34848:SF1">
    <property type="entry name" value="BIFUNCTIONAL ADENOSYLCOBALAMIN BIOSYNTHESIS PROTEIN COBU"/>
    <property type="match status" value="1"/>
</dbReference>
<comment type="pathway">
    <text evidence="5 14">Cofactor biosynthesis; adenosylcobalamin biosynthesis; adenosylcobalamin from cob(II)yrinate a,c-diamide: step 6/7.</text>
</comment>
<keyword evidence="11 14" id="KW-0418">Kinase</keyword>
<dbReference type="InterPro" id="IPR027417">
    <property type="entry name" value="P-loop_NTPase"/>
</dbReference>
<evidence type="ECO:0000256" key="10">
    <source>
        <dbReference type="ARBA" id="ARBA00022741"/>
    </source>
</evidence>
<evidence type="ECO:0000313" key="17">
    <source>
        <dbReference type="EMBL" id="MBB4141877.1"/>
    </source>
</evidence>
<evidence type="ECO:0000256" key="8">
    <source>
        <dbReference type="ARBA" id="ARBA00022573"/>
    </source>
</evidence>
<comment type="catalytic activity">
    <reaction evidence="3">
        <text>adenosylcob(III)inamide + GTP = adenosylcob(III)inamide phosphate + GDP + H(+)</text>
        <dbReference type="Rhea" id="RHEA:15765"/>
        <dbReference type="ChEBI" id="CHEBI:2480"/>
        <dbReference type="ChEBI" id="CHEBI:15378"/>
        <dbReference type="ChEBI" id="CHEBI:37565"/>
        <dbReference type="ChEBI" id="CHEBI:58189"/>
        <dbReference type="ChEBI" id="CHEBI:58502"/>
        <dbReference type="EC" id="2.7.1.156"/>
    </reaction>
</comment>
<feature type="active site" description="GMP-histidine intermediate" evidence="15">
    <location>
        <position position="55"/>
    </location>
</feature>
<keyword evidence="9 14" id="KW-0808">Transferase</keyword>
<dbReference type="GO" id="GO:0005524">
    <property type="term" value="F:ATP binding"/>
    <property type="evidence" value="ECO:0007669"/>
    <property type="project" value="UniProtKB-UniRule"/>
</dbReference>
<evidence type="ECO:0000256" key="3">
    <source>
        <dbReference type="ARBA" id="ARBA00001522"/>
    </source>
</evidence>
<reference evidence="17 18" key="1">
    <citation type="submission" date="2020-08" db="EMBL/GenBank/DDBJ databases">
        <title>Genomic Encyclopedia of Type Strains, Phase IV (KMG-IV): sequencing the most valuable type-strain genomes for metagenomic binning, comparative biology and taxonomic classification.</title>
        <authorList>
            <person name="Goeker M."/>
        </authorList>
    </citation>
    <scope>NUCLEOTIDE SEQUENCE [LARGE SCALE GENOMIC DNA]</scope>
    <source>
        <strain evidence="17 18">DSM 29514</strain>
    </source>
</reference>
<evidence type="ECO:0000256" key="2">
    <source>
        <dbReference type="ARBA" id="ARBA00000711"/>
    </source>
</evidence>
<keyword evidence="18" id="KW-1185">Reference proteome</keyword>
<dbReference type="GO" id="GO:0008820">
    <property type="term" value="F:cobinamide phosphate guanylyltransferase activity"/>
    <property type="evidence" value="ECO:0007669"/>
    <property type="project" value="UniProtKB-UniRule"/>
</dbReference>
<proteinExistence type="inferred from homology"/>
<dbReference type="GO" id="GO:0009236">
    <property type="term" value="P:cobalamin biosynthetic process"/>
    <property type="evidence" value="ECO:0007669"/>
    <property type="project" value="UniProtKB-UniRule"/>
</dbReference>
<dbReference type="GO" id="GO:0005525">
    <property type="term" value="F:GTP binding"/>
    <property type="evidence" value="ECO:0007669"/>
    <property type="project" value="UniProtKB-UniRule"/>
</dbReference>
<evidence type="ECO:0000256" key="13">
    <source>
        <dbReference type="ARBA" id="ARBA00023134"/>
    </source>
</evidence>
<comment type="catalytic activity">
    <reaction evidence="1 14">
        <text>adenosylcob(III)inamide + ATP = adenosylcob(III)inamide phosphate + ADP + H(+)</text>
        <dbReference type="Rhea" id="RHEA:15769"/>
        <dbReference type="ChEBI" id="CHEBI:2480"/>
        <dbReference type="ChEBI" id="CHEBI:15378"/>
        <dbReference type="ChEBI" id="CHEBI:30616"/>
        <dbReference type="ChEBI" id="CHEBI:58502"/>
        <dbReference type="ChEBI" id="CHEBI:456216"/>
        <dbReference type="EC" id="2.7.1.156"/>
    </reaction>
</comment>
<evidence type="ECO:0000313" key="18">
    <source>
        <dbReference type="Proteomes" id="UP000519897"/>
    </source>
</evidence>
<dbReference type="InterPro" id="IPR003203">
    <property type="entry name" value="CobU/CobP"/>
</dbReference>
<dbReference type="PIRSF" id="PIRSF006135">
    <property type="entry name" value="CobU"/>
    <property type="match status" value="1"/>
</dbReference>
<dbReference type="RefSeq" id="WP_062554217.1">
    <property type="nucleotide sequence ID" value="NZ_CP049250.1"/>
</dbReference>
<keyword evidence="12 14" id="KW-0067">ATP-binding</keyword>
<comment type="pathway">
    <text evidence="6 14">Cofactor biosynthesis; adenosylcobalamin biosynthesis; adenosylcobalamin from cob(II)yrinate a,c-diamide: step 5/7.</text>
</comment>
<dbReference type="AlphaFoldDB" id="A0A7W6LER8"/>
<dbReference type="GO" id="GO:0043752">
    <property type="term" value="F:adenosylcobinamide kinase activity"/>
    <property type="evidence" value="ECO:0007669"/>
    <property type="project" value="UniProtKB-EC"/>
</dbReference>
<comment type="catalytic activity">
    <reaction evidence="2 14">
        <text>adenosylcob(III)inamide phosphate + GTP + H(+) = adenosylcob(III)inamide-GDP + diphosphate</text>
        <dbReference type="Rhea" id="RHEA:22712"/>
        <dbReference type="ChEBI" id="CHEBI:15378"/>
        <dbReference type="ChEBI" id="CHEBI:33019"/>
        <dbReference type="ChEBI" id="CHEBI:37565"/>
        <dbReference type="ChEBI" id="CHEBI:58502"/>
        <dbReference type="ChEBI" id="CHEBI:60487"/>
        <dbReference type="EC" id="2.7.7.62"/>
    </reaction>
</comment>
<dbReference type="EMBL" id="JACIEC010000001">
    <property type="protein sequence ID" value="MBB4141877.1"/>
    <property type="molecule type" value="Genomic_DNA"/>
</dbReference>
<gene>
    <name evidence="17" type="ORF">GGQ72_000376</name>
</gene>
<organism evidence="17 18">
    <name type="scientific">Rhizobium rhizoryzae</name>
    <dbReference type="NCBI Taxonomy" id="451876"/>
    <lineage>
        <taxon>Bacteria</taxon>
        <taxon>Pseudomonadati</taxon>
        <taxon>Pseudomonadota</taxon>
        <taxon>Alphaproteobacteria</taxon>
        <taxon>Hyphomicrobiales</taxon>
        <taxon>Rhizobiaceae</taxon>
        <taxon>Rhizobium/Agrobacterium group</taxon>
        <taxon>Rhizobium</taxon>
    </lineage>
</organism>
<keyword evidence="10 14" id="KW-0547">Nucleotide-binding</keyword>
<comment type="function">
    <text evidence="4 14">Catalyzes ATP-dependent phosphorylation of adenosylcobinamide and addition of GMP to adenosylcobinamide phosphate.</text>
</comment>
<feature type="binding site" evidence="16">
    <location>
        <begin position="39"/>
        <end position="41"/>
    </location>
    <ligand>
        <name>GTP</name>
        <dbReference type="ChEBI" id="CHEBI:37565"/>
    </ligand>
</feature>
<evidence type="ECO:0000256" key="9">
    <source>
        <dbReference type="ARBA" id="ARBA00022679"/>
    </source>
</evidence>
<comment type="caution">
    <text evidence="17">The sequence shown here is derived from an EMBL/GenBank/DDBJ whole genome shotgun (WGS) entry which is preliminary data.</text>
</comment>
<dbReference type="EC" id="2.7.7.62" evidence="14"/>
<dbReference type="Gene3D" id="3.40.50.300">
    <property type="entry name" value="P-loop containing nucleotide triphosphate hydrolases"/>
    <property type="match status" value="1"/>
</dbReference>
<evidence type="ECO:0000256" key="5">
    <source>
        <dbReference type="ARBA" id="ARBA00004692"/>
    </source>
</evidence>
<dbReference type="SUPFAM" id="SSF52540">
    <property type="entry name" value="P-loop containing nucleoside triphosphate hydrolases"/>
    <property type="match status" value="1"/>
</dbReference>
<keyword evidence="8 14" id="KW-0169">Cobalamin biosynthesis</keyword>
<feature type="binding site" evidence="16">
    <location>
        <begin position="14"/>
        <end position="21"/>
    </location>
    <ligand>
        <name>GTP</name>
        <dbReference type="ChEBI" id="CHEBI:37565"/>
    </ligand>
</feature>
<dbReference type="EC" id="2.7.1.156" evidence="14"/>
<evidence type="ECO:0000256" key="11">
    <source>
        <dbReference type="ARBA" id="ARBA00022777"/>
    </source>
</evidence>
<sequence>MTESTRFRVTFVLGGARSGKSRFAENVALQSGLDRHYLATSQIYDDEMRERVALHREQRGEHWTTHEEPMALVETLAGIQSDDRVILVDCLTLWVTNLMMAERDVSLESARLIDSLAAGAGHFIFVSNEVGLGIVPDNRMARQFRDHAGRLHQMLAAKADDVFFIAAGLPLKMKG</sequence>
<dbReference type="Pfam" id="PF02283">
    <property type="entry name" value="CobU"/>
    <property type="match status" value="1"/>
</dbReference>
<dbReference type="CDD" id="cd00544">
    <property type="entry name" value="CobU"/>
    <property type="match status" value="1"/>
</dbReference>
<evidence type="ECO:0000256" key="14">
    <source>
        <dbReference type="PIRNR" id="PIRNR006135"/>
    </source>
</evidence>